<keyword evidence="3" id="KW-0285">Flavoprotein</keyword>
<feature type="domain" description="Nitroreductase" evidence="6">
    <location>
        <begin position="69"/>
        <end position="146"/>
    </location>
</feature>
<keyword evidence="4" id="KW-0288">FMN</keyword>
<evidence type="ECO:0000313" key="7">
    <source>
        <dbReference type="EMBL" id="ADY55266.1"/>
    </source>
</evidence>
<dbReference type="OrthoDB" id="9812105at2"/>
<dbReference type="InterPro" id="IPR000415">
    <property type="entry name" value="Nitroreductase-like"/>
</dbReference>
<evidence type="ECO:0000256" key="2">
    <source>
        <dbReference type="ARBA" id="ARBA00007118"/>
    </source>
</evidence>
<dbReference type="STRING" id="645991.Sgly_0922"/>
<dbReference type="Pfam" id="PF00881">
    <property type="entry name" value="Nitroreductase"/>
    <property type="match status" value="2"/>
</dbReference>
<reference evidence="8" key="2">
    <citation type="submission" date="2011-02" db="EMBL/GenBank/DDBJ databases">
        <title>The complete genome of Syntrophobotulus glycolicus DSM 8271.</title>
        <authorList>
            <person name="Lucas S."/>
            <person name="Copeland A."/>
            <person name="Lapidus A."/>
            <person name="Bruce D."/>
            <person name="Goodwin L."/>
            <person name="Pitluck S."/>
            <person name="Kyrpides N."/>
            <person name="Mavromatis K."/>
            <person name="Pagani I."/>
            <person name="Ivanova N."/>
            <person name="Mikhailova N."/>
            <person name="Chertkov O."/>
            <person name="Held B."/>
            <person name="Detter J.C."/>
            <person name="Tapia R."/>
            <person name="Han C."/>
            <person name="Land M."/>
            <person name="Hauser L."/>
            <person name="Markowitz V."/>
            <person name="Cheng J.-F."/>
            <person name="Hugenholtz P."/>
            <person name="Woyke T."/>
            <person name="Wu D."/>
            <person name="Spring S."/>
            <person name="Schroeder M."/>
            <person name="Brambilla E."/>
            <person name="Klenk H.-P."/>
            <person name="Eisen J.A."/>
        </authorList>
    </citation>
    <scope>NUCLEOTIDE SEQUENCE [LARGE SCALE GENOMIC DNA]</scope>
    <source>
        <strain evidence="8">DSM 8271 / FlGlyR</strain>
    </source>
</reference>
<comment type="similarity">
    <text evidence="2">Belongs to the nitroreductase family.</text>
</comment>
<evidence type="ECO:0000256" key="5">
    <source>
        <dbReference type="ARBA" id="ARBA00023002"/>
    </source>
</evidence>
<dbReference type="AlphaFoldDB" id="F0T2E8"/>
<dbReference type="PANTHER" id="PTHR43673:SF2">
    <property type="entry name" value="NITROREDUCTASE"/>
    <property type="match status" value="1"/>
</dbReference>
<organism evidence="7 8">
    <name type="scientific">Syntrophobotulus glycolicus (strain DSM 8271 / FlGlyR)</name>
    <dbReference type="NCBI Taxonomy" id="645991"/>
    <lineage>
        <taxon>Bacteria</taxon>
        <taxon>Bacillati</taxon>
        <taxon>Bacillota</taxon>
        <taxon>Clostridia</taxon>
        <taxon>Eubacteriales</taxon>
        <taxon>Desulfitobacteriaceae</taxon>
        <taxon>Syntrophobotulus</taxon>
    </lineage>
</organism>
<dbReference type="RefSeq" id="WP_013624137.1">
    <property type="nucleotide sequence ID" value="NC_015172.1"/>
</dbReference>
<feature type="domain" description="Nitroreductase" evidence="6">
    <location>
        <begin position="8"/>
        <end position="61"/>
    </location>
</feature>
<proteinExistence type="inferred from homology"/>
<dbReference type="HOGENOM" id="CLU_070764_7_1_9"/>
<evidence type="ECO:0000259" key="6">
    <source>
        <dbReference type="Pfam" id="PF00881"/>
    </source>
</evidence>
<sequence length="184" mass="20890">MDFITLAKERYSVRQFNPKPIEQEKLELVLKAGQLAPTAANVQPQRILVLNREAELVKLKECTPYHFNAPAALLVCYDKTVSWRRKYDQKDSGDVDASIVTTHMMLEAAAIGLGSTWVMYFDPEKMKEAYQIPDHFVPVALLVIGYPADDAAPAKMHRQRHAIDHTVFYHDFSGGEGQEEKDEI</sequence>
<dbReference type="EMBL" id="CP002547">
    <property type="protein sequence ID" value="ADY55266.1"/>
    <property type="molecule type" value="Genomic_DNA"/>
</dbReference>
<dbReference type="Proteomes" id="UP000007488">
    <property type="component" value="Chromosome"/>
</dbReference>
<accession>F0T2E8</accession>
<dbReference type="Gene3D" id="3.40.109.10">
    <property type="entry name" value="NADH Oxidase"/>
    <property type="match status" value="1"/>
</dbReference>
<dbReference type="PANTHER" id="PTHR43673">
    <property type="entry name" value="NAD(P)H NITROREDUCTASE YDGI-RELATED"/>
    <property type="match status" value="1"/>
</dbReference>
<evidence type="ECO:0000256" key="3">
    <source>
        <dbReference type="ARBA" id="ARBA00022630"/>
    </source>
</evidence>
<comment type="cofactor">
    <cofactor evidence="1">
        <name>FMN</name>
        <dbReference type="ChEBI" id="CHEBI:58210"/>
    </cofactor>
</comment>
<dbReference type="CDD" id="cd20609">
    <property type="entry name" value="nitroreductase"/>
    <property type="match status" value="1"/>
</dbReference>
<dbReference type="KEGG" id="sgy:Sgly_0922"/>
<evidence type="ECO:0000313" key="8">
    <source>
        <dbReference type="Proteomes" id="UP000007488"/>
    </source>
</evidence>
<dbReference type="InterPro" id="IPR029479">
    <property type="entry name" value="Nitroreductase"/>
</dbReference>
<dbReference type="SUPFAM" id="SSF55469">
    <property type="entry name" value="FMN-dependent nitroreductase-like"/>
    <property type="match status" value="1"/>
</dbReference>
<dbReference type="eggNOG" id="COG0778">
    <property type="taxonomic scope" value="Bacteria"/>
</dbReference>
<reference evidence="7 8" key="1">
    <citation type="journal article" date="2011" name="Stand. Genomic Sci.">
        <title>Complete genome sequence of Syntrophobotulus glycolicus type strain (FlGlyR).</title>
        <authorList>
            <person name="Han C."/>
            <person name="Mwirichia R."/>
            <person name="Chertkov O."/>
            <person name="Held B."/>
            <person name="Lapidus A."/>
            <person name="Nolan M."/>
            <person name="Lucas S."/>
            <person name="Hammon N."/>
            <person name="Deshpande S."/>
            <person name="Cheng J.F."/>
            <person name="Tapia R."/>
            <person name="Goodwin L."/>
            <person name="Pitluck S."/>
            <person name="Huntemann M."/>
            <person name="Liolios K."/>
            <person name="Ivanova N."/>
            <person name="Pagani I."/>
            <person name="Mavromatis K."/>
            <person name="Ovchinikova G."/>
            <person name="Pati A."/>
            <person name="Chen A."/>
            <person name="Palaniappan K."/>
            <person name="Land M."/>
            <person name="Hauser L."/>
            <person name="Brambilla E.M."/>
            <person name="Rohde M."/>
            <person name="Spring S."/>
            <person name="Sikorski J."/>
            <person name="Goker M."/>
            <person name="Woyke T."/>
            <person name="Bristow J."/>
            <person name="Eisen J.A."/>
            <person name="Markowitz V."/>
            <person name="Hugenholtz P."/>
            <person name="Kyrpides N.C."/>
            <person name="Klenk H.P."/>
            <person name="Detter J.C."/>
        </authorList>
    </citation>
    <scope>NUCLEOTIDE SEQUENCE [LARGE SCALE GENOMIC DNA]</scope>
    <source>
        <strain evidence="8">DSM 8271 / FlGlyR</strain>
    </source>
</reference>
<gene>
    <name evidence="7" type="ordered locus">Sgly_0922</name>
</gene>
<keyword evidence="8" id="KW-1185">Reference proteome</keyword>
<name>F0T2E8_SYNGF</name>
<evidence type="ECO:0000256" key="1">
    <source>
        <dbReference type="ARBA" id="ARBA00001917"/>
    </source>
</evidence>
<protein>
    <submittedName>
        <fullName evidence="7">Nitroreductase</fullName>
    </submittedName>
</protein>
<dbReference type="GO" id="GO:0016491">
    <property type="term" value="F:oxidoreductase activity"/>
    <property type="evidence" value="ECO:0007669"/>
    <property type="project" value="UniProtKB-KW"/>
</dbReference>
<keyword evidence="5" id="KW-0560">Oxidoreductase</keyword>
<evidence type="ECO:0000256" key="4">
    <source>
        <dbReference type="ARBA" id="ARBA00022643"/>
    </source>
</evidence>